<dbReference type="PANTHER" id="PTHR11439:SF467">
    <property type="entry name" value="INTEGRASE CATALYTIC DOMAIN-CONTAINING PROTEIN"/>
    <property type="match status" value="1"/>
</dbReference>
<dbReference type="AlphaFoldDB" id="A0A540LTS0"/>
<dbReference type="EMBL" id="VIEB01000466">
    <property type="protein sequence ID" value="TQD89904.1"/>
    <property type="molecule type" value="Genomic_DNA"/>
</dbReference>
<dbReference type="CDD" id="cd09272">
    <property type="entry name" value="RNase_HI_RT_Ty1"/>
    <property type="match status" value="1"/>
</dbReference>
<evidence type="ECO:0000259" key="1">
    <source>
        <dbReference type="Pfam" id="PF07727"/>
    </source>
</evidence>
<protein>
    <recommendedName>
        <fullName evidence="1">Reverse transcriptase Ty1/copia-type domain-containing protein</fullName>
    </recommendedName>
</protein>
<evidence type="ECO:0000313" key="3">
    <source>
        <dbReference type="Proteomes" id="UP000315295"/>
    </source>
</evidence>
<dbReference type="PANTHER" id="PTHR11439">
    <property type="entry name" value="GAG-POL-RELATED RETROTRANSPOSON"/>
    <property type="match status" value="1"/>
</dbReference>
<proteinExistence type="predicted"/>
<accession>A0A540LTS0</accession>
<dbReference type="InterPro" id="IPR013103">
    <property type="entry name" value="RVT_2"/>
</dbReference>
<organism evidence="2 3">
    <name type="scientific">Malus baccata</name>
    <name type="common">Siberian crab apple</name>
    <name type="synonym">Pyrus baccata</name>
    <dbReference type="NCBI Taxonomy" id="106549"/>
    <lineage>
        <taxon>Eukaryota</taxon>
        <taxon>Viridiplantae</taxon>
        <taxon>Streptophyta</taxon>
        <taxon>Embryophyta</taxon>
        <taxon>Tracheophyta</taxon>
        <taxon>Spermatophyta</taxon>
        <taxon>Magnoliopsida</taxon>
        <taxon>eudicotyledons</taxon>
        <taxon>Gunneridae</taxon>
        <taxon>Pentapetalae</taxon>
        <taxon>rosids</taxon>
        <taxon>fabids</taxon>
        <taxon>Rosales</taxon>
        <taxon>Rosaceae</taxon>
        <taxon>Amygdaloideae</taxon>
        <taxon>Maleae</taxon>
        <taxon>Malus</taxon>
    </lineage>
</organism>
<dbReference type="Pfam" id="PF07727">
    <property type="entry name" value="RVT_2"/>
    <property type="match status" value="1"/>
</dbReference>
<comment type="caution">
    <text evidence="2">The sequence shown here is derived from an EMBL/GenBank/DDBJ whole genome shotgun (WGS) entry which is preliminary data.</text>
</comment>
<name>A0A540LTS0_MALBA</name>
<dbReference type="SUPFAM" id="SSF56672">
    <property type="entry name" value="DNA/RNA polymerases"/>
    <property type="match status" value="1"/>
</dbReference>
<sequence>MKSSQSNLWNKAMKEELESMYKNQFWLLVEPKSDKRPIGCKWVYKTKRDAHGQIERYKARLVAKGFTQRKGIDYNDTFSPVSSKDSLRLIMAITAHYDLELHQMDVKTAFLNGDLQEDIYMVQPPGFIESGKENMGCKLKKLIYGLKQASRQWYLKFDQVITSDGFVENKLDDCIYLKFRGSQFVILVLYVDDILLASSSIRLLKKTKVLLNANFKMKDLGESHFVLGIEIARDKNRKLLGLSQKAYIEFFFTRFNMESCNGCHVPVNKGDRLSKEQCPRTDFEVKKMSKKPYALLVGSLMYANVCTRHDIAYIVGILGRFQSNLVEAHWSAAKKVLRYLQQTKGYMLVYGREEELELKGYTDSDLAGDLDDRKSTSAYVFLFDGGAVSWKSAKQTIIATSIMEAEFVACFEGMKQGVWLKNFVAELRIVKSIQKPLTMYCDNNSAVFFAKNNKRTSASRLMDVKFLKAREKVKQGTIDMQHISTSLMVANPSTKALAVGIFKL</sequence>
<evidence type="ECO:0000313" key="2">
    <source>
        <dbReference type="EMBL" id="TQD89904.1"/>
    </source>
</evidence>
<dbReference type="InterPro" id="IPR043502">
    <property type="entry name" value="DNA/RNA_pol_sf"/>
</dbReference>
<dbReference type="STRING" id="106549.A0A540LTS0"/>
<gene>
    <name evidence="2" type="ORF">C1H46_024535</name>
</gene>
<dbReference type="Proteomes" id="UP000315295">
    <property type="component" value="Unassembled WGS sequence"/>
</dbReference>
<reference evidence="2 3" key="1">
    <citation type="journal article" date="2019" name="G3 (Bethesda)">
        <title>Sequencing of a Wild Apple (Malus baccata) Genome Unravels the Differences Between Cultivated and Wild Apple Species Regarding Disease Resistance and Cold Tolerance.</title>
        <authorList>
            <person name="Chen X."/>
        </authorList>
    </citation>
    <scope>NUCLEOTIDE SEQUENCE [LARGE SCALE GENOMIC DNA]</scope>
    <source>
        <strain evidence="3">cv. Shandingzi</strain>
        <tissue evidence="2">Leaves</tissue>
    </source>
</reference>
<keyword evidence="3" id="KW-1185">Reference proteome</keyword>
<feature type="domain" description="Reverse transcriptase Ty1/copia-type" evidence="1">
    <location>
        <begin position="23"/>
        <end position="268"/>
    </location>
</feature>